<dbReference type="RefSeq" id="WP_114792412.1">
    <property type="nucleotide sequence ID" value="NZ_CP139960.1"/>
</dbReference>
<reference evidence="2 3" key="1">
    <citation type="submission" date="2023-12" db="EMBL/GenBank/DDBJ databases">
        <title>Genome sequencing and assembly of bacterial species from a model synthetic community.</title>
        <authorList>
            <person name="Hogle S.L."/>
        </authorList>
    </citation>
    <scope>NUCLEOTIDE SEQUENCE [LARGE SCALE GENOMIC DNA]</scope>
    <source>
        <strain evidence="2 3">HAMBI_3031</strain>
    </source>
</reference>
<dbReference type="GO" id="GO:0004852">
    <property type="term" value="F:uroporphyrinogen-III synthase activity"/>
    <property type="evidence" value="ECO:0007669"/>
    <property type="project" value="UniProtKB-EC"/>
</dbReference>
<dbReference type="InterPro" id="IPR003754">
    <property type="entry name" value="4pyrrol_synth_uPrphyn_synth"/>
</dbReference>
<accession>A0ABZ0W2D4</accession>
<dbReference type="InterPro" id="IPR036108">
    <property type="entry name" value="4pyrrol_syn_uPrphyn_synt_sf"/>
</dbReference>
<keyword evidence="3" id="KW-1185">Reference proteome</keyword>
<dbReference type="SUPFAM" id="SSF69618">
    <property type="entry name" value="HemD-like"/>
    <property type="match status" value="1"/>
</dbReference>
<keyword evidence="2" id="KW-0456">Lyase</keyword>
<protein>
    <submittedName>
        <fullName evidence="2">Uroporphyrinogen-III synthase</fullName>
        <ecNumber evidence="2">4.2.1.75</ecNumber>
    </submittedName>
</protein>
<organism evidence="2 3">
    <name type="scientific">Niabella yanshanensis</name>
    <dbReference type="NCBI Taxonomy" id="577386"/>
    <lineage>
        <taxon>Bacteria</taxon>
        <taxon>Pseudomonadati</taxon>
        <taxon>Bacteroidota</taxon>
        <taxon>Chitinophagia</taxon>
        <taxon>Chitinophagales</taxon>
        <taxon>Chitinophagaceae</taxon>
        <taxon>Niabella</taxon>
    </lineage>
</organism>
<dbReference type="Pfam" id="PF02602">
    <property type="entry name" value="HEM4"/>
    <property type="match status" value="1"/>
</dbReference>
<evidence type="ECO:0000313" key="3">
    <source>
        <dbReference type="Proteomes" id="UP001325680"/>
    </source>
</evidence>
<dbReference type="Proteomes" id="UP001325680">
    <property type="component" value="Chromosome"/>
</dbReference>
<evidence type="ECO:0000259" key="1">
    <source>
        <dbReference type="Pfam" id="PF02602"/>
    </source>
</evidence>
<gene>
    <name evidence="2" type="ORF">U0035_17095</name>
</gene>
<sequence length="231" mass="24784">MQNKRIQILSTKVLDEALIADAANHEMDIKCLPFIDTVPVTDNAIVDAIRRLGGQSITAIFTSSKSVTAVAALTNKSVNWDIYSLFGATKDQVQKHFPRSTVHATAADSASLAGEITEAGITEAYFFCGDRRMDTIPEKLAGKTDVKQLVVYSTHETAHQVAQSFDGIFFFSPSAVKSFCSVNLIGEETACFAVGNTTAASLQPFTQNIIVAAEASGQAVIKKAKETFGKV</sequence>
<dbReference type="EC" id="4.2.1.75" evidence="2"/>
<feature type="domain" description="Tetrapyrrole biosynthesis uroporphyrinogen III synthase" evidence="1">
    <location>
        <begin position="24"/>
        <end position="217"/>
    </location>
</feature>
<name>A0ABZ0W2D4_9BACT</name>
<proteinExistence type="predicted"/>
<dbReference type="Gene3D" id="3.40.50.10090">
    <property type="match status" value="2"/>
</dbReference>
<evidence type="ECO:0000313" key="2">
    <source>
        <dbReference type="EMBL" id="WQD37387.1"/>
    </source>
</evidence>
<dbReference type="EMBL" id="CP139960">
    <property type="protein sequence ID" value="WQD37387.1"/>
    <property type="molecule type" value="Genomic_DNA"/>
</dbReference>